<dbReference type="SMART" id="SM00387">
    <property type="entry name" value="HATPase_c"/>
    <property type="match status" value="1"/>
</dbReference>
<evidence type="ECO:0000256" key="6">
    <source>
        <dbReference type="PROSITE-ProRule" id="PRU00169"/>
    </source>
</evidence>
<proteinExistence type="predicted"/>
<gene>
    <name evidence="10" type="ORF">G7B40_037300</name>
</gene>
<reference evidence="11" key="1">
    <citation type="journal article" date="2021" name="Science">
        <title>Hunting the eagle killer: A cyanobacterial neurotoxin causes vacuolar myelinopathy.</title>
        <authorList>
            <person name="Breinlinger S."/>
            <person name="Phillips T.J."/>
            <person name="Haram B.N."/>
            <person name="Mares J."/>
            <person name="Martinez Yerena J.A."/>
            <person name="Hrouzek P."/>
            <person name="Sobotka R."/>
            <person name="Henderson W.M."/>
            <person name="Schmieder P."/>
            <person name="Williams S.M."/>
            <person name="Lauderdale J.D."/>
            <person name="Wilde H.D."/>
            <person name="Gerrin W."/>
            <person name="Kust A."/>
            <person name="Washington J.W."/>
            <person name="Wagner C."/>
            <person name="Geier B."/>
            <person name="Liebeke M."/>
            <person name="Enke H."/>
            <person name="Niedermeyer T.H.J."/>
            <person name="Wilde S.B."/>
        </authorList>
    </citation>
    <scope>NUCLEOTIDE SEQUENCE [LARGE SCALE GENOMIC DNA]</scope>
    <source>
        <strain evidence="11">Thurmond2011</strain>
    </source>
</reference>
<organism evidence="10 11">
    <name type="scientific">Aetokthonos hydrillicola Thurmond2011</name>
    <dbReference type="NCBI Taxonomy" id="2712845"/>
    <lineage>
        <taxon>Bacteria</taxon>
        <taxon>Bacillati</taxon>
        <taxon>Cyanobacteriota</taxon>
        <taxon>Cyanophyceae</taxon>
        <taxon>Nostocales</taxon>
        <taxon>Hapalosiphonaceae</taxon>
        <taxon>Aetokthonos</taxon>
    </lineage>
</organism>
<dbReference type="PANTHER" id="PTHR43547">
    <property type="entry name" value="TWO-COMPONENT HISTIDINE KINASE"/>
    <property type="match status" value="1"/>
</dbReference>
<evidence type="ECO:0000256" key="4">
    <source>
        <dbReference type="ARBA" id="ARBA00022777"/>
    </source>
</evidence>
<dbReference type="InterPro" id="IPR003594">
    <property type="entry name" value="HATPase_dom"/>
</dbReference>
<dbReference type="SMART" id="SM00448">
    <property type="entry name" value="REC"/>
    <property type="match status" value="1"/>
</dbReference>
<dbReference type="InterPro" id="IPR036890">
    <property type="entry name" value="HATPase_C_sf"/>
</dbReference>
<dbReference type="PROSITE" id="PS50109">
    <property type="entry name" value="HIS_KIN"/>
    <property type="match status" value="1"/>
</dbReference>
<dbReference type="SUPFAM" id="SSF55874">
    <property type="entry name" value="ATPase domain of HSP90 chaperone/DNA topoisomerase II/histidine kinase"/>
    <property type="match status" value="1"/>
</dbReference>
<keyword evidence="4 10" id="KW-0418">Kinase</keyword>
<dbReference type="Proteomes" id="UP000667802">
    <property type="component" value="Unassembled WGS sequence"/>
</dbReference>
<comment type="caution">
    <text evidence="10">The sequence shown here is derived from an EMBL/GenBank/DDBJ whole genome shotgun (WGS) entry which is preliminary data.</text>
</comment>
<dbReference type="PROSITE" id="PS50110">
    <property type="entry name" value="RESPONSE_REGULATORY"/>
    <property type="match status" value="1"/>
</dbReference>
<evidence type="ECO:0000256" key="2">
    <source>
        <dbReference type="ARBA" id="ARBA00012438"/>
    </source>
</evidence>
<keyword evidence="11" id="KW-1185">Reference proteome</keyword>
<name>A0AAP5MD77_9CYAN</name>
<evidence type="ECO:0000313" key="11">
    <source>
        <dbReference type="Proteomes" id="UP000667802"/>
    </source>
</evidence>
<dbReference type="InterPro" id="IPR003661">
    <property type="entry name" value="HisK_dim/P_dom"/>
</dbReference>
<evidence type="ECO:0000313" key="10">
    <source>
        <dbReference type="EMBL" id="MDR9900167.1"/>
    </source>
</evidence>
<dbReference type="GO" id="GO:0000155">
    <property type="term" value="F:phosphorelay sensor kinase activity"/>
    <property type="evidence" value="ECO:0007669"/>
    <property type="project" value="InterPro"/>
</dbReference>
<evidence type="ECO:0000259" key="8">
    <source>
        <dbReference type="PROSITE" id="PS50109"/>
    </source>
</evidence>
<sequence length="459" mass="51994">MKIYNDLEKAIILIVDDNPTNLKVLSDTISSIGWEILIATDGESAIEQAEYAQPDLILLDVMMPGIDGFKTCEELKKKSATKDIPIIFLTALTDQFDKVLGFLTGGVDYITKPFHLDEVLARIQVHLKLRFLTKQLELQNQELDKRVEERTQELSNSLEKLKQSHLHLVKSEKLSMLGELVAGVAHEINNPLNFVINNSAFLHNYITALTQHLQLYHEHYPHTVIDISKNAKLIELEEILEDIPKIISSINTGLKRINNITDSLRDFSRLDISKKAFFNIHEGIDSALIILSHRLKDNKLRAAIEVIKEYDNLPLIECYPEQISQVFINMIANAIDAIDESCQEVAGSKSNKVNQIIIRTEFKKWDKLLTITFKDNGLGMSAENQKQIFEQFFTTKPIGKGTGLGLSISREIIEDKHNGKLNCSSVLGEGTEFFIEIPLQSFEDTGSGEWKEQLMANDY</sequence>
<dbReference type="RefSeq" id="WP_208347931.1">
    <property type="nucleotide sequence ID" value="NZ_JAALHA020000031.1"/>
</dbReference>
<evidence type="ECO:0000259" key="9">
    <source>
        <dbReference type="PROSITE" id="PS50110"/>
    </source>
</evidence>
<dbReference type="Gene3D" id="1.10.287.130">
    <property type="match status" value="1"/>
</dbReference>
<keyword evidence="4 10" id="KW-0808">Transferase</keyword>
<dbReference type="PRINTS" id="PR00344">
    <property type="entry name" value="BCTRLSENSOR"/>
</dbReference>
<dbReference type="InterPro" id="IPR004358">
    <property type="entry name" value="Sig_transdc_His_kin-like_C"/>
</dbReference>
<evidence type="ECO:0000256" key="7">
    <source>
        <dbReference type="SAM" id="Coils"/>
    </source>
</evidence>
<dbReference type="AlphaFoldDB" id="A0AAP5MD77"/>
<feature type="domain" description="Histidine kinase" evidence="8">
    <location>
        <begin position="183"/>
        <end position="441"/>
    </location>
</feature>
<dbReference type="InterPro" id="IPR005467">
    <property type="entry name" value="His_kinase_dom"/>
</dbReference>
<dbReference type="Gene3D" id="3.40.50.2300">
    <property type="match status" value="1"/>
</dbReference>
<dbReference type="EC" id="2.7.13.3" evidence="2"/>
<dbReference type="EMBL" id="JAALHA020000031">
    <property type="protein sequence ID" value="MDR9900167.1"/>
    <property type="molecule type" value="Genomic_DNA"/>
</dbReference>
<feature type="domain" description="Response regulatory" evidence="9">
    <location>
        <begin position="11"/>
        <end position="127"/>
    </location>
</feature>
<dbReference type="InterPro" id="IPR036097">
    <property type="entry name" value="HisK_dim/P_sf"/>
</dbReference>
<dbReference type="SMART" id="SM00388">
    <property type="entry name" value="HisKA"/>
    <property type="match status" value="1"/>
</dbReference>
<feature type="coiled-coil region" evidence="7">
    <location>
        <begin position="129"/>
        <end position="164"/>
    </location>
</feature>
<keyword evidence="3 6" id="KW-0597">Phosphoprotein</keyword>
<evidence type="ECO:0000256" key="1">
    <source>
        <dbReference type="ARBA" id="ARBA00000085"/>
    </source>
</evidence>
<dbReference type="InterPro" id="IPR011006">
    <property type="entry name" value="CheY-like_superfamily"/>
</dbReference>
<dbReference type="CDD" id="cd00082">
    <property type="entry name" value="HisKA"/>
    <property type="match status" value="1"/>
</dbReference>
<accession>A0AAP5MD77</accession>
<dbReference type="SUPFAM" id="SSF52172">
    <property type="entry name" value="CheY-like"/>
    <property type="match status" value="1"/>
</dbReference>
<evidence type="ECO:0000256" key="5">
    <source>
        <dbReference type="ARBA" id="ARBA00023012"/>
    </source>
</evidence>
<dbReference type="InterPro" id="IPR001789">
    <property type="entry name" value="Sig_transdc_resp-reg_receiver"/>
</dbReference>
<dbReference type="Pfam" id="PF00072">
    <property type="entry name" value="Response_reg"/>
    <property type="match status" value="1"/>
</dbReference>
<keyword evidence="5" id="KW-0902">Two-component regulatory system</keyword>
<dbReference type="Gene3D" id="3.30.565.10">
    <property type="entry name" value="Histidine kinase-like ATPase, C-terminal domain"/>
    <property type="match status" value="1"/>
</dbReference>
<protein>
    <recommendedName>
        <fullName evidence="2">histidine kinase</fullName>
        <ecNumber evidence="2">2.7.13.3</ecNumber>
    </recommendedName>
</protein>
<dbReference type="CDD" id="cd19920">
    <property type="entry name" value="REC_PA4781-like"/>
    <property type="match status" value="1"/>
</dbReference>
<dbReference type="PANTHER" id="PTHR43547:SF2">
    <property type="entry name" value="HYBRID SIGNAL TRANSDUCTION HISTIDINE KINASE C"/>
    <property type="match status" value="1"/>
</dbReference>
<dbReference type="Pfam" id="PF02518">
    <property type="entry name" value="HATPase_c"/>
    <property type="match status" value="1"/>
</dbReference>
<evidence type="ECO:0000256" key="3">
    <source>
        <dbReference type="ARBA" id="ARBA00022553"/>
    </source>
</evidence>
<feature type="modified residue" description="4-aspartylphosphate" evidence="6">
    <location>
        <position position="60"/>
    </location>
</feature>
<dbReference type="SUPFAM" id="SSF47384">
    <property type="entry name" value="Homodimeric domain of signal transducing histidine kinase"/>
    <property type="match status" value="1"/>
</dbReference>
<comment type="catalytic activity">
    <reaction evidence="1">
        <text>ATP + protein L-histidine = ADP + protein N-phospho-L-histidine.</text>
        <dbReference type="EC" id="2.7.13.3"/>
    </reaction>
</comment>
<keyword evidence="7" id="KW-0175">Coiled coil</keyword>